<dbReference type="PANTHER" id="PTHR33434:SF2">
    <property type="entry name" value="FATTY ACID-BINDING PROTEIN TM_1468"/>
    <property type="match status" value="1"/>
</dbReference>
<evidence type="ECO:0000256" key="1">
    <source>
        <dbReference type="ARBA" id="ARBA00023121"/>
    </source>
</evidence>
<keyword evidence="1" id="KW-0446">Lipid-binding</keyword>
<dbReference type="NCBIfam" id="TIGR00762">
    <property type="entry name" value="DegV"/>
    <property type="match status" value="1"/>
</dbReference>
<dbReference type="Pfam" id="PF02645">
    <property type="entry name" value="DegV"/>
    <property type="match status" value="1"/>
</dbReference>
<dbReference type="Gene3D" id="3.30.1180.10">
    <property type="match status" value="1"/>
</dbReference>
<gene>
    <name evidence="2" type="ORF">SAMN05216216_10696</name>
</gene>
<evidence type="ECO:0000313" key="2">
    <source>
        <dbReference type="EMBL" id="SDK65908.1"/>
    </source>
</evidence>
<proteinExistence type="predicted"/>
<dbReference type="Proteomes" id="UP000199008">
    <property type="component" value="Unassembled WGS sequence"/>
</dbReference>
<evidence type="ECO:0000313" key="3">
    <source>
        <dbReference type="Proteomes" id="UP000199008"/>
    </source>
</evidence>
<protein>
    <submittedName>
        <fullName evidence="2">EDD domain protein, DegV family</fullName>
    </submittedName>
</protein>
<organism evidence="2 3">
    <name type="scientific">Lacicoccus qingdaonensis</name>
    <dbReference type="NCBI Taxonomy" id="576118"/>
    <lineage>
        <taxon>Bacteria</taxon>
        <taxon>Bacillati</taxon>
        <taxon>Bacillota</taxon>
        <taxon>Bacilli</taxon>
        <taxon>Bacillales</taxon>
        <taxon>Salinicoccaceae</taxon>
        <taxon>Lacicoccus</taxon>
    </lineage>
</organism>
<dbReference type="GO" id="GO:0008289">
    <property type="term" value="F:lipid binding"/>
    <property type="evidence" value="ECO:0007669"/>
    <property type="project" value="UniProtKB-KW"/>
</dbReference>
<name>A0A1G9DPU4_9BACL</name>
<dbReference type="OrthoDB" id="1638652at2"/>
<dbReference type="PANTHER" id="PTHR33434">
    <property type="entry name" value="DEGV DOMAIN-CONTAINING PROTEIN DR_1986-RELATED"/>
    <property type="match status" value="1"/>
</dbReference>
<dbReference type="RefSeq" id="WP_092985476.1">
    <property type="nucleotide sequence ID" value="NZ_FNFY01000006.1"/>
</dbReference>
<accession>A0A1G9DPU4</accession>
<dbReference type="SUPFAM" id="SSF82549">
    <property type="entry name" value="DAK1/DegV-like"/>
    <property type="match status" value="1"/>
</dbReference>
<keyword evidence="3" id="KW-1185">Reference proteome</keyword>
<sequence>MKKYAIVTDSASGLEQSFIEEHDIKVLPMSVIVDGIAYKDGVDKSVTEIYNLLKESGEGAKTSQPTIGEFMDIYKEIEQDDQYDSVISIHASSELTGTYQSALSVSKEISKPAVVIDSRIGSYPMRKMIMRVVEGRKNGETLEDVEAEIANMIKNTQLYLLPHSFSQLRKSGRVSASQSVLATLLQVQLKLEFEEGKVIVGHKVRTKKKMILHVLQILENHVKDDAIKTLAIVYAGHESLASEWKKTIHERLPNLNLVFEPLVPVAGVHVGHGTVGFGLVKGQ</sequence>
<dbReference type="InterPro" id="IPR043168">
    <property type="entry name" value="DegV_C"/>
</dbReference>
<dbReference type="EMBL" id="FNFY01000006">
    <property type="protein sequence ID" value="SDK65908.1"/>
    <property type="molecule type" value="Genomic_DNA"/>
</dbReference>
<dbReference type="InterPro" id="IPR003797">
    <property type="entry name" value="DegV"/>
</dbReference>
<reference evidence="3" key="1">
    <citation type="submission" date="2016-10" db="EMBL/GenBank/DDBJ databases">
        <authorList>
            <person name="Varghese N."/>
            <person name="Submissions S."/>
        </authorList>
    </citation>
    <scope>NUCLEOTIDE SEQUENCE [LARGE SCALE GENOMIC DNA]</scope>
    <source>
        <strain evidence="3">CGMCC 1.8895</strain>
    </source>
</reference>
<dbReference type="PROSITE" id="PS51482">
    <property type="entry name" value="DEGV"/>
    <property type="match status" value="1"/>
</dbReference>
<dbReference type="STRING" id="576118.SAMN05216216_10696"/>
<dbReference type="AlphaFoldDB" id="A0A1G9DPU4"/>
<dbReference type="Gene3D" id="3.40.50.10170">
    <property type="match status" value="1"/>
</dbReference>
<dbReference type="InterPro" id="IPR050270">
    <property type="entry name" value="DegV_domain_contain"/>
</dbReference>